<dbReference type="Proteomes" id="UP000572268">
    <property type="component" value="Unassembled WGS sequence"/>
</dbReference>
<dbReference type="EMBL" id="JABANN010000883">
    <property type="protein sequence ID" value="KAF4652704.1"/>
    <property type="molecule type" value="Genomic_DNA"/>
</dbReference>
<dbReference type="InterPro" id="IPR023828">
    <property type="entry name" value="Peptidase_S8_Ser-AS"/>
</dbReference>
<feature type="active site" description="Charge relay system" evidence="8">
    <location>
        <position position="202"/>
    </location>
</feature>
<dbReference type="InterPro" id="IPR023827">
    <property type="entry name" value="Peptidase_S8_Asp-AS"/>
</dbReference>
<evidence type="ECO:0000256" key="8">
    <source>
        <dbReference type="PROSITE-ProRule" id="PRU01240"/>
    </source>
</evidence>
<feature type="region of interest" description="Disordered" evidence="10">
    <location>
        <begin position="1"/>
        <end position="20"/>
    </location>
</feature>
<dbReference type="EC" id="3.4.21.62" evidence="7"/>
<evidence type="ECO:0000256" key="2">
    <source>
        <dbReference type="ARBA" id="ARBA00022670"/>
    </source>
</evidence>
<dbReference type="InterPro" id="IPR000209">
    <property type="entry name" value="Peptidase_S8/S53_dom"/>
</dbReference>
<accession>A0A7J6L0K3</accession>
<evidence type="ECO:0000256" key="7">
    <source>
        <dbReference type="ARBA" id="ARBA00023619"/>
    </source>
</evidence>
<dbReference type="CDD" id="cd07473">
    <property type="entry name" value="Peptidases_S8_Subtilisin_like"/>
    <property type="match status" value="1"/>
</dbReference>
<dbReference type="GO" id="GO:0004252">
    <property type="term" value="F:serine-type endopeptidase activity"/>
    <property type="evidence" value="ECO:0007669"/>
    <property type="project" value="UniProtKB-UniRule"/>
</dbReference>
<dbReference type="GO" id="GO:0006508">
    <property type="term" value="P:proteolysis"/>
    <property type="evidence" value="ECO:0007669"/>
    <property type="project" value="UniProtKB-KW"/>
</dbReference>
<evidence type="ECO:0000256" key="5">
    <source>
        <dbReference type="ARBA" id="ARBA00023145"/>
    </source>
</evidence>
<feature type="region of interest" description="Disordered" evidence="10">
    <location>
        <begin position="63"/>
        <end position="89"/>
    </location>
</feature>
<evidence type="ECO:0000259" key="11">
    <source>
        <dbReference type="Pfam" id="PF00082"/>
    </source>
</evidence>
<keyword evidence="2 8" id="KW-0645">Protease</keyword>
<dbReference type="PRINTS" id="PR00723">
    <property type="entry name" value="SUBTILISIN"/>
</dbReference>
<feature type="compositionally biased region" description="Low complexity" evidence="10">
    <location>
        <begin position="445"/>
        <end position="457"/>
    </location>
</feature>
<feature type="active site" description="Charge relay system" evidence="8">
    <location>
        <position position="147"/>
    </location>
</feature>
<dbReference type="PROSITE" id="PS51892">
    <property type="entry name" value="SUBTILASE"/>
    <property type="match status" value="1"/>
</dbReference>
<dbReference type="InterPro" id="IPR036852">
    <property type="entry name" value="Peptidase_S8/S53_dom_sf"/>
</dbReference>
<feature type="compositionally biased region" description="Basic and acidic residues" evidence="10">
    <location>
        <begin position="80"/>
        <end position="89"/>
    </location>
</feature>
<evidence type="ECO:0000256" key="4">
    <source>
        <dbReference type="ARBA" id="ARBA00022825"/>
    </source>
</evidence>
<evidence type="ECO:0000313" key="13">
    <source>
        <dbReference type="Proteomes" id="UP000572268"/>
    </source>
</evidence>
<dbReference type="InterPro" id="IPR015500">
    <property type="entry name" value="Peptidase_S8_subtilisin-rel"/>
</dbReference>
<dbReference type="PROSITE" id="PS00136">
    <property type="entry name" value="SUBTILASE_ASP"/>
    <property type="match status" value="1"/>
</dbReference>
<dbReference type="PANTHER" id="PTHR43399">
    <property type="entry name" value="SUBTILISIN-RELATED"/>
    <property type="match status" value="1"/>
</dbReference>
<evidence type="ECO:0000256" key="1">
    <source>
        <dbReference type="ARBA" id="ARBA00011073"/>
    </source>
</evidence>
<dbReference type="PROSITE" id="PS00138">
    <property type="entry name" value="SUBTILASE_SER"/>
    <property type="match status" value="1"/>
</dbReference>
<evidence type="ECO:0000256" key="10">
    <source>
        <dbReference type="SAM" id="MobiDB-lite"/>
    </source>
</evidence>
<comment type="caution">
    <text evidence="12">The sequence shown here is derived from an EMBL/GenBank/DDBJ whole genome shotgun (WGS) entry which is preliminary data.</text>
</comment>
<dbReference type="InterPro" id="IPR022398">
    <property type="entry name" value="Peptidase_S8_His-AS"/>
</dbReference>
<dbReference type="PANTHER" id="PTHR43399:SF4">
    <property type="entry name" value="CELL WALL-ASSOCIATED PROTEASE"/>
    <property type="match status" value="1"/>
</dbReference>
<reference evidence="12 13" key="1">
    <citation type="submission" date="2020-04" db="EMBL/GenBank/DDBJ databases">
        <title>Perkinsus olseni comparative genomics.</title>
        <authorList>
            <person name="Bogema D.R."/>
        </authorList>
    </citation>
    <scope>NUCLEOTIDE SEQUENCE [LARGE SCALE GENOMIC DNA]</scope>
    <source>
        <strain evidence="12">ATCC PRA-31</strain>
    </source>
</reference>
<evidence type="ECO:0000256" key="9">
    <source>
        <dbReference type="RuleBase" id="RU003355"/>
    </source>
</evidence>
<proteinExistence type="inferred from homology"/>
<protein>
    <recommendedName>
        <fullName evidence="7">subtilisin</fullName>
        <ecNumber evidence="7">3.4.21.62</ecNumber>
    </recommendedName>
</protein>
<gene>
    <name evidence="12" type="ORF">FOL46_009549</name>
</gene>
<comment type="similarity">
    <text evidence="1 8 9">Belongs to the peptidase S8 family.</text>
</comment>
<dbReference type="AlphaFoldDB" id="A0A7J6L0K3"/>
<dbReference type="PROSITE" id="PS00137">
    <property type="entry name" value="SUBTILASE_HIS"/>
    <property type="match status" value="1"/>
</dbReference>
<dbReference type="Pfam" id="PF00082">
    <property type="entry name" value="Peptidase_S8"/>
    <property type="match status" value="1"/>
</dbReference>
<feature type="domain" description="Peptidase S8/S53" evidence="11">
    <location>
        <begin position="140"/>
        <end position="399"/>
    </location>
</feature>
<comment type="catalytic activity">
    <reaction evidence="6">
        <text>Hydrolysis of proteins with broad specificity for peptide bonds, and a preference for a large uncharged residue in P1. Hydrolyzes peptide amides.</text>
        <dbReference type="EC" id="3.4.21.62"/>
    </reaction>
</comment>
<evidence type="ECO:0000313" key="12">
    <source>
        <dbReference type="EMBL" id="KAF4652704.1"/>
    </source>
</evidence>
<feature type="compositionally biased region" description="Polar residues" evidence="10">
    <location>
        <begin position="518"/>
        <end position="528"/>
    </location>
</feature>
<feature type="region of interest" description="Disordered" evidence="10">
    <location>
        <begin position="513"/>
        <end position="534"/>
    </location>
</feature>
<feature type="active site" description="Charge relay system" evidence="8">
    <location>
        <position position="366"/>
    </location>
</feature>
<dbReference type="SUPFAM" id="SSF52743">
    <property type="entry name" value="Subtilisin-like"/>
    <property type="match status" value="1"/>
</dbReference>
<evidence type="ECO:0000256" key="6">
    <source>
        <dbReference type="ARBA" id="ARBA00023529"/>
    </source>
</evidence>
<keyword evidence="5" id="KW-0865">Zymogen</keyword>
<feature type="region of interest" description="Disordered" evidence="10">
    <location>
        <begin position="435"/>
        <end position="465"/>
    </location>
</feature>
<name>A0A7J6L0K3_PEROL</name>
<sequence>MMEDLLNSMNQGDDDDDDDYDKLEACIMDSFIDQQYTENINEEHDDEEGQGTAMEGILHTNQLNGTVNNNKKNNKNNKKNNNDKDDITIHPLDPKYQKQWHHNIIGTDMAWRRTTGDDDYYTTTTILAPPFSTIPLGDGAVIVAVIDSGIDYEHPDLLGNLWINRHEIPDDNIDNDGNGFIDDVYGWNFIYNNNDIMDDNGHGTHISGIIGAQGSNAIGVTGIAWNIAIMPLKFLDANGSGRVSDAMRALNYAIQMGATISQNSWTCHGCEHTAIRMAIQKAGSAHGHVYVASAGNKAANNDNPLVPTIPCSFKLDNIICVGATDDAGKYTTWSNWGKTSVHLAAPGRSIYSTKPNSKYGWKSGTSQAAPMVAGVAALIRSINFYATPEDIKSAIINSVHVDPSLEMKCVSSGILNAHGALEIIVKGLERVDTTTKSPSTVVIPKTTTSKSSKGSSSNDDDDDDDSCGDAFCDRVAPRDNGAYCNTHSIPHPICQGSSIECEPCSSLPKPDSWALEAHSSTPPRTTSPLFRLHR</sequence>
<dbReference type="InterPro" id="IPR034204">
    <property type="entry name" value="PfSUB1-like_cat_dom"/>
</dbReference>
<evidence type="ECO:0000256" key="3">
    <source>
        <dbReference type="ARBA" id="ARBA00022801"/>
    </source>
</evidence>
<dbReference type="Gene3D" id="3.40.50.200">
    <property type="entry name" value="Peptidase S8/S53 domain"/>
    <property type="match status" value="1"/>
</dbReference>
<dbReference type="InterPro" id="IPR051048">
    <property type="entry name" value="Peptidase_S8/S53_subtilisin"/>
</dbReference>
<keyword evidence="3 8" id="KW-0378">Hydrolase</keyword>
<keyword evidence="4 8" id="KW-0720">Serine protease</keyword>
<organism evidence="12 13">
    <name type="scientific">Perkinsus olseni</name>
    <name type="common">Perkinsus atlanticus</name>
    <dbReference type="NCBI Taxonomy" id="32597"/>
    <lineage>
        <taxon>Eukaryota</taxon>
        <taxon>Sar</taxon>
        <taxon>Alveolata</taxon>
        <taxon>Perkinsozoa</taxon>
        <taxon>Perkinsea</taxon>
        <taxon>Perkinsida</taxon>
        <taxon>Perkinsidae</taxon>
        <taxon>Perkinsus</taxon>
    </lineage>
</organism>